<feature type="domain" description="Tyrosine-protein phosphatase" evidence="6">
    <location>
        <begin position="111"/>
        <end position="329"/>
    </location>
</feature>
<evidence type="ECO:0000256" key="2">
    <source>
        <dbReference type="ARBA" id="ARBA00013064"/>
    </source>
</evidence>
<feature type="compositionally biased region" description="Low complexity" evidence="5">
    <location>
        <begin position="10"/>
        <end position="19"/>
    </location>
</feature>
<evidence type="ECO:0000259" key="6">
    <source>
        <dbReference type="PROSITE" id="PS50055"/>
    </source>
</evidence>
<dbReference type="GO" id="GO:0004725">
    <property type="term" value="F:protein tyrosine phosphatase activity"/>
    <property type="evidence" value="ECO:0007669"/>
    <property type="project" value="InterPro"/>
</dbReference>
<dbReference type="PANTHER" id="PTHR19134:SF562">
    <property type="entry name" value="PROTEIN-TYROSINE-PHOSPHATASE"/>
    <property type="match status" value="1"/>
</dbReference>
<feature type="domain" description="Tyrosine specific protein phosphatases" evidence="7">
    <location>
        <begin position="245"/>
        <end position="320"/>
    </location>
</feature>
<dbReference type="CDD" id="cd00047">
    <property type="entry name" value="PTPc"/>
    <property type="match status" value="1"/>
</dbReference>
<dbReference type="PROSITE" id="PS50055">
    <property type="entry name" value="TYR_PHOSPHATASE_PTP"/>
    <property type="match status" value="2"/>
</dbReference>
<dbReference type="Gene3D" id="3.90.190.10">
    <property type="entry name" value="Protein tyrosine phosphatase superfamily"/>
    <property type="match status" value="2"/>
</dbReference>
<feature type="region of interest" description="Disordered" evidence="5">
    <location>
        <begin position="1"/>
        <end position="78"/>
    </location>
</feature>
<accession>A0A8B8BU31</accession>
<dbReference type="OrthoDB" id="6144519at2759"/>
<dbReference type="InterPro" id="IPR000387">
    <property type="entry name" value="Tyr_Pase_dom"/>
</dbReference>
<protein>
    <recommendedName>
        <fullName evidence="2">protein-tyrosine-phosphatase</fullName>
        <ecNumber evidence="2">3.1.3.48</ecNumber>
    </recommendedName>
</protein>
<dbReference type="SMART" id="SM00194">
    <property type="entry name" value="PTPc"/>
    <property type="match status" value="2"/>
</dbReference>
<feature type="domain" description="Tyrosine-protein phosphatase" evidence="6">
    <location>
        <begin position="369"/>
        <end position="557"/>
    </location>
</feature>
<feature type="compositionally biased region" description="Polar residues" evidence="5">
    <location>
        <begin position="46"/>
        <end position="55"/>
    </location>
</feature>
<dbReference type="Proteomes" id="UP000694844">
    <property type="component" value="Chromosome 9"/>
</dbReference>
<dbReference type="InterPro" id="IPR029021">
    <property type="entry name" value="Prot-tyrosine_phosphatase-like"/>
</dbReference>
<dbReference type="InterPro" id="IPR003595">
    <property type="entry name" value="Tyr_Pase_cat"/>
</dbReference>
<organism evidence="8 9">
    <name type="scientific">Crassostrea virginica</name>
    <name type="common">Eastern oyster</name>
    <dbReference type="NCBI Taxonomy" id="6565"/>
    <lineage>
        <taxon>Eukaryota</taxon>
        <taxon>Metazoa</taxon>
        <taxon>Spiralia</taxon>
        <taxon>Lophotrochozoa</taxon>
        <taxon>Mollusca</taxon>
        <taxon>Bivalvia</taxon>
        <taxon>Autobranchia</taxon>
        <taxon>Pteriomorphia</taxon>
        <taxon>Ostreida</taxon>
        <taxon>Ostreoidea</taxon>
        <taxon>Ostreidae</taxon>
        <taxon>Crassostrea</taxon>
    </lineage>
</organism>
<keyword evidence="8" id="KW-1185">Reference proteome</keyword>
<dbReference type="PROSITE" id="PS00383">
    <property type="entry name" value="TYR_PHOSPHATASE_1"/>
    <property type="match status" value="1"/>
</dbReference>
<dbReference type="InterPro" id="IPR000242">
    <property type="entry name" value="PTP_cat"/>
</dbReference>
<name>A0A8B8BU31_CRAVI</name>
<keyword evidence="4" id="KW-0904">Protein phosphatase</keyword>
<dbReference type="InterPro" id="IPR050348">
    <property type="entry name" value="Protein-Tyr_Phosphatase"/>
</dbReference>
<keyword evidence="3" id="KW-0378">Hydrolase</keyword>
<reference evidence="9" key="1">
    <citation type="submission" date="2025-08" db="UniProtKB">
        <authorList>
            <consortium name="RefSeq"/>
        </authorList>
    </citation>
    <scope>IDENTIFICATION</scope>
    <source>
        <tissue evidence="9">Whole sample</tissue>
    </source>
</reference>
<evidence type="ECO:0000256" key="3">
    <source>
        <dbReference type="ARBA" id="ARBA00022801"/>
    </source>
</evidence>
<proteinExistence type="inferred from homology"/>
<evidence type="ECO:0000256" key="4">
    <source>
        <dbReference type="ARBA" id="ARBA00022912"/>
    </source>
</evidence>
<comment type="similarity">
    <text evidence="1">Belongs to the protein-tyrosine phosphatase family.</text>
</comment>
<dbReference type="EC" id="3.1.3.48" evidence="2"/>
<sequence>MPSYRRRDWGGSNNSGSSNIAEHMASVEHEGPLMPKPCRTKLSPCEGTSQNTSNGRKYDDTEDDNDEEGMKNPYGNVDINEETTLDIPISELPNVIEEKKEKEDEGFKKEYVVHDHSRVFLRGTSSDYINANYINGTDKENEYIAFQGPKQSTVTDFWSMIWQENVTQIVMLTNLKEGVKVKCTQYWPENMKARVHGDFVIKNTEEKEYAFYVIRKLTVSLKEKSRVVTQYHYTTWPDHGTPDPLSLVVFHSHVLRSGTNQKNAPVVIHCSAGIGRTGTYIALDALYKGGKTTGKINVPEYVKVMRSNRMNMVQTYEQYMVIFLALNEKFKTDVKPQSLSDFTENVENLMGDVPVNQTVIRKQFEFCLKNNAFIVSQYPTPEDAVDFLRLLTDHVSDTVICLNPLHEIKSSKSWFPSREASKSVVPFTVQNDNESSDTDVKATNIKIVNEENQSHPVVVIEHKGPLRSDKDVQDTSCLRNLVSYALNISTESPLTILSKDGASLCGVFCAVFNCIQQINMDDSVDVFTTVRQLQTRRPEFCSTQDEFLLVYKTVRDYVETASENVYFNQ</sequence>
<evidence type="ECO:0000313" key="9">
    <source>
        <dbReference type="RefSeq" id="XP_022306858.1"/>
    </source>
</evidence>
<dbReference type="SUPFAM" id="SSF52799">
    <property type="entry name" value="(Phosphotyrosine protein) phosphatases II"/>
    <property type="match status" value="2"/>
</dbReference>
<dbReference type="PRINTS" id="PR00700">
    <property type="entry name" value="PRTYPHPHTASE"/>
</dbReference>
<dbReference type="SMART" id="SM00404">
    <property type="entry name" value="PTPc_motif"/>
    <property type="match status" value="2"/>
</dbReference>
<evidence type="ECO:0000256" key="5">
    <source>
        <dbReference type="SAM" id="MobiDB-lite"/>
    </source>
</evidence>
<dbReference type="AlphaFoldDB" id="A0A8B8BU31"/>
<dbReference type="KEGG" id="cvn:111113143"/>
<evidence type="ECO:0000259" key="7">
    <source>
        <dbReference type="PROSITE" id="PS50056"/>
    </source>
</evidence>
<evidence type="ECO:0000313" key="8">
    <source>
        <dbReference type="Proteomes" id="UP000694844"/>
    </source>
</evidence>
<dbReference type="PROSITE" id="PS50056">
    <property type="entry name" value="TYR_PHOSPHATASE_2"/>
    <property type="match status" value="1"/>
</dbReference>
<dbReference type="InterPro" id="IPR016130">
    <property type="entry name" value="Tyr_Pase_AS"/>
</dbReference>
<dbReference type="Pfam" id="PF00102">
    <property type="entry name" value="Y_phosphatase"/>
    <property type="match status" value="2"/>
</dbReference>
<dbReference type="PANTHER" id="PTHR19134">
    <property type="entry name" value="RECEPTOR-TYPE TYROSINE-PROTEIN PHOSPHATASE"/>
    <property type="match status" value="1"/>
</dbReference>
<gene>
    <name evidence="9" type="primary">LOC111113143</name>
</gene>
<dbReference type="RefSeq" id="XP_022306858.1">
    <property type="nucleotide sequence ID" value="XM_022451150.1"/>
</dbReference>
<dbReference type="GeneID" id="111113143"/>
<evidence type="ECO:0000256" key="1">
    <source>
        <dbReference type="ARBA" id="ARBA00009580"/>
    </source>
</evidence>